<gene>
    <name evidence="2" type="ORF">BO71DRAFT_406937</name>
</gene>
<evidence type="ECO:0000256" key="1">
    <source>
        <dbReference type="SAM" id="MobiDB-lite"/>
    </source>
</evidence>
<accession>A0A319EZG8</accession>
<evidence type="ECO:0000313" key="3">
    <source>
        <dbReference type="Proteomes" id="UP000247810"/>
    </source>
</evidence>
<dbReference type="OrthoDB" id="3557758at2759"/>
<feature type="compositionally biased region" description="Basic and acidic residues" evidence="1">
    <location>
        <begin position="204"/>
        <end position="223"/>
    </location>
</feature>
<reference evidence="2 3" key="1">
    <citation type="submission" date="2018-02" db="EMBL/GenBank/DDBJ databases">
        <title>The genomes of Aspergillus section Nigri reveals drivers in fungal speciation.</title>
        <authorList>
            <consortium name="DOE Joint Genome Institute"/>
            <person name="Vesth T.C."/>
            <person name="Nybo J."/>
            <person name="Theobald S."/>
            <person name="Brandl J."/>
            <person name="Frisvad J.C."/>
            <person name="Nielsen K.F."/>
            <person name="Lyhne E.K."/>
            <person name="Kogle M.E."/>
            <person name="Kuo A."/>
            <person name="Riley R."/>
            <person name="Clum A."/>
            <person name="Nolan M."/>
            <person name="Lipzen A."/>
            <person name="Salamov A."/>
            <person name="Henrissat B."/>
            <person name="Wiebenga A."/>
            <person name="De vries R.P."/>
            <person name="Grigoriev I.V."/>
            <person name="Mortensen U.H."/>
            <person name="Andersen M.R."/>
            <person name="Baker S.E."/>
        </authorList>
    </citation>
    <scope>NUCLEOTIDE SEQUENCE [LARGE SCALE GENOMIC DNA]</scope>
    <source>
        <strain evidence="2 3">CBS 707.79</strain>
    </source>
</reference>
<feature type="compositionally biased region" description="Polar residues" evidence="1">
    <location>
        <begin position="92"/>
        <end position="104"/>
    </location>
</feature>
<name>A0A319EZG8_9EURO</name>
<dbReference type="Proteomes" id="UP000247810">
    <property type="component" value="Unassembled WGS sequence"/>
</dbReference>
<dbReference type="AlphaFoldDB" id="A0A319EZG8"/>
<protein>
    <submittedName>
        <fullName evidence="2">Uncharacterized protein</fullName>
    </submittedName>
</protein>
<feature type="compositionally biased region" description="Polar residues" evidence="1">
    <location>
        <begin position="11"/>
        <end position="37"/>
    </location>
</feature>
<feature type="compositionally biased region" description="Basic and acidic residues" evidence="1">
    <location>
        <begin position="107"/>
        <end position="131"/>
    </location>
</feature>
<dbReference type="EMBL" id="KZ825824">
    <property type="protein sequence ID" value="PYH97462.1"/>
    <property type="molecule type" value="Genomic_DNA"/>
</dbReference>
<evidence type="ECO:0000313" key="2">
    <source>
        <dbReference type="EMBL" id="PYH97462.1"/>
    </source>
</evidence>
<feature type="region of interest" description="Disordered" evidence="1">
    <location>
        <begin position="178"/>
        <end position="223"/>
    </location>
</feature>
<keyword evidence="3" id="KW-1185">Reference proteome</keyword>
<dbReference type="VEuPathDB" id="FungiDB:BO71DRAFT_406937"/>
<feature type="region of interest" description="Disordered" evidence="1">
    <location>
        <begin position="1"/>
        <end position="136"/>
    </location>
</feature>
<organism evidence="2 3">
    <name type="scientific">Aspergillus ellipticus CBS 707.79</name>
    <dbReference type="NCBI Taxonomy" id="1448320"/>
    <lineage>
        <taxon>Eukaryota</taxon>
        <taxon>Fungi</taxon>
        <taxon>Dikarya</taxon>
        <taxon>Ascomycota</taxon>
        <taxon>Pezizomycotina</taxon>
        <taxon>Eurotiomycetes</taxon>
        <taxon>Eurotiomycetidae</taxon>
        <taxon>Eurotiales</taxon>
        <taxon>Aspergillaceae</taxon>
        <taxon>Aspergillus</taxon>
        <taxon>Aspergillus subgen. Circumdati</taxon>
    </lineage>
</organism>
<proteinExistence type="predicted"/>
<feature type="region of interest" description="Disordered" evidence="1">
    <location>
        <begin position="257"/>
        <end position="276"/>
    </location>
</feature>
<sequence length="453" mass="51643">MRHPSIGYQEQGLSQTTQRVPSRPDSQATSGRVSNPALSRLPTPVNPPKSDLYSHRVYLQEGRRGVLSLGKRNPDLKRYISEQTHTGHRRSTQGGQRHQSSSIVDNYRQDDRKSDLSLQKTDQDNDVERPSLRRTNRFPASISVPYIHDQGQDGHGHFFPLMAEGQPPTRVVGMLASLSHGSTAPPDGNVPSPPRETQPTSRKVRLEDHHIDPNQSSRLRDRLRDNLPRPQAAMAWNASKSIERSEFDPPKRIRWTSKFENLRAQDKDKDKEEKDAPVQVHAQFPQDQDGRQGIIPPQPIPYQDSYIAVDRRMRNRNQTDRMVSSPQSHHGSRIPSVSIPVSISGRSTLTARANTLSQVWEAKPREYWLGRFMTLTNAFHYEDSFQEPDVATGFGMLSSYSRPLGDSDGDHVNYRIKRAFMVLENVCVADEASKSLRDFRNEYVCFYGDQWME</sequence>
<feature type="compositionally biased region" description="Basic and acidic residues" evidence="1">
    <location>
        <begin position="260"/>
        <end position="276"/>
    </location>
</feature>